<gene>
    <name evidence="3" type="ORF">F4559_000538</name>
</gene>
<evidence type="ECO:0000313" key="4">
    <source>
        <dbReference type="Proteomes" id="UP000542674"/>
    </source>
</evidence>
<proteinExistence type="predicted"/>
<feature type="transmembrane region" description="Helical" evidence="1">
    <location>
        <begin position="566"/>
        <end position="583"/>
    </location>
</feature>
<feature type="transmembrane region" description="Helical" evidence="1">
    <location>
        <begin position="589"/>
        <end position="606"/>
    </location>
</feature>
<accession>A0A7W7SYE4</accession>
<feature type="transmembrane region" description="Helical" evidence="1">
    <location>
        <begin position="756"/>
        <end position="781"/>
    </location>
</feature>
<dbReference type="Proteomes" id="UP000542674">
    <property type="component" value="Unassembled WGS sequence"/>
</dbReference>
<dbReference type="Pfam" id="PF00535">
    <property type="entry name" value="Glycos_transf_2"/>
    <property type="match status" value="1"/>
</dbReference>
<dbReference type="Gene3D" id="3.90.550.10">
    <property type="entry name" value="Spore Coat Polysaccharide Biosynthesis Protein SpsA, Chain A"/>
    <property type="match status" value="1"/>
</dbReference>
<dbReference type="RefSeq" id="WP_312865448.1">
    <property type="nucleotide sequence ID" value="NZ_BAABAI010000004.1"/>
</dbReference>
<organism evidence="3 4">
    <name type="scientific">Saccharothrix violaceirubra</name>
    <dbReference type="NCBI Taxonomy" id="413306"/>
    <lineage>
        <taxon>Bacteria</taxon>
        <taxon>Bacillati</taxon>
        <taxon>Actinomycetota</taxon>
        <taxon>Actinomycetes</taxon>
        <taxon>Pseudonocardiales</taxon>
        <taxon>Pseudonocardiaceae</taxon>
        <taxon>Saccharothrix</taxon>
    </lineage>
</organism>
<feature type="transmembrane region" description="Helical" evidence="1">
    <location>
        <begin position="688"/>
        <end position="708"/>
    </location>
</feature>
<dbReference type="InterPro" id="IPR029044">
    <property type="entry name" value="Nucleotide-diphossugar_trans"/>
</dbReference>
<feature type="transmembrane region" description="Helical" evidence="1">
    <location>
        <begin position="405"/>
        <end position="427"/>
    </location>
</feature>
<dbReference type="EMBL" id="JACHJS010000001">
    <property type="protein sequence ID" value="MBB4963179.1"/>
    <property type="molecule type" value="Genomic_DNA"/>
</dbReference>
<dbReference type="PANTHER" id="PTHR43685">
    <property type="entry name" value="GLYCOSYLTRANSFERASE"/>
    <property type="match status" value="1"/>
</dbReference>
<keyword evidence="3" id="KW-0808">Transferase</keyword>
<dbReference type="SUPFAM" id="SSF53448">
    <property type="entry name" value="Nucleotide-diphospho-sugar transferases"/>
    <property type="match status" value="1"/>
</dbReference>
<dbReference type="InterPro" id="IPR001173">
    <property type="entry name" value="Glyco_trans_2-like"/>
</dbReference>
<sequence>MTAPVLAVVVCHDGEQWLGTALSALRRQRTAPRYVVAVDTGSVDGTAMLLSRATDGLVDRVLTLPRGTGFAEAVHAALDAAPGPVEWLWVLHDDCAPEPECLTGLLAVASAVPRAAVLGPLSLDWADPELVVEAGVSTDASGHRQTGLGGAEPVAAFERITEALAVPSAGSLILRSAWDRVGGYDRRLPLLREDVDFGWRVNRDGGLVLCVPTARMRHARAATRGVRRLDAVAARPGPSPRGVDRAHGLRTFLVNCGTASFVLGIPRVFLLVLLRALGFLALRRFGDAHAEVGALRYLASGRAGLVAARACRPAKGVVPGLFTSRFTRLRNAFRGFVGYLVRRRVEADAALGRLPPATRPVWTLPSEVEGPPVRLPGGLRHVAATVRVDRPSPVPRFVGVDRWRVLRSVVFGPPCALVVGLVAFALVAHAGRFGLDLAGGRVLPVPDGLWEQYLATWHPVSGGTMAPAPAASAVLAAAGVLTGGPAALVSLLFLFDAPLAGLAAYAATRRAPVRRPVRALVAAAYAVLPGAVVAVAEGRLDVVVVHLSVPVVFAGLAAVLRGGSSWLPVASGTSLVLACLGAFAPLLHAFAVVAALVGFVVVPGPGNGVRRRVVGLFMVVLLPVALLLPWPAAVVGNPSILLHGVGAVVPTPAPSVGELAVLSPGGGSVVGVLVVVFALVLALVRPSVAMVPGVVVAVVAVGAVWLVRTVAVVPPAGGPAFAGFVGGPLLVVGWGLLGVVLAAFRQDARPVPAVRVVAVAGALSVLGLAGSGVAGLAASVLTSTTVPEFATGRSVLVLGTPTRQVVGRLPAFGDDDLVPTLSSPGRLARWHRALTEGSVPEARSALAAASAAGVGYVVVADRAVERRVRERVGELVAPSGLLPDGRPVLRVQLAGGTAVVLSPDLARQARTGASPPASLDVAGLTPVEAAAPYAAVRVSEGAPGRLVVIAAEEEPGWRVTVDGRVVAPTRAWGHLVAVPVPPAGAEVRVEASPTLRSWLLLVQAAATLFTLATALPTRP</sequence>
<name>A0A7W7SYE4_9PSEU</name>
<evidence type="ECO:0000313" key="3">
    <source>
        <dbReference type="EMBL" id="MBB4963179.1"/>
    </source>
</evidence>
<reference evidence="3 4" key="1">
    <citation type="submission" date="2020-08" db="EMBL/GenBank/DDBJ databases">
        <title>Sequencing the genomes of 1000 actinobacteria strains.</title>
        <authorList>
            <person name="Klenk H.-P."/>
        </authorList>
    </citation>
    <scope>NUCLEOTIDE SEQUENCE [LARGE SCALE GENOMIC DNA]</scope>
    <source>
        <strain evidence="3 4">DSM 45084</strain>
    </source>
</reference>
<feature type="domain" description="Glycosyltransferase 2-like" evidence="2">
    <location>
        <begin position="8"/>
        <end position="119"/>
    </location>
</feature>
<keyword evidence="1" id="KW-1133">Transmembrane helix</keyword>
<protein>
    <submittedName>
        <fullName evidence="3">GT2 family glycosyltransferase</fullName>
    </submittedName>
</protein>
<dbReference type="InterPro" id="IPR050834">
    <property type="entry name" value="Glycosyltransf_2"/>
</dbReference>
<dbReference type="AlphaFoldDB" id="A0A7W7SYE4"/>
<comment type="caution">
    <text evidence="3">The sequence shown here is derived from an EMBL/GenBank/DDBJ whole genome shotgun (WGS) entry which is preliminary data.</text>
</comment>
<dbReference type="GO" id="GO:0016740">
    <property type="term" value="F:transferase activity"/>
    <property type="evidence" value="ECO:0007669"/>
    <property type="project" value="UniProtKB-KW"/>
</dbReference>
<feature type="transmembrane region" description="Helical" evidence="1">
    <location>
        <begin position="519"/>
        <end position="536"/>
    </location>
</feature>
<dbReference type="PANTHER" id="PTHR43685:SF3">
    <property type="entry name" value="SLR2126 PROTEIN"/>
    <property type="match status" value="1"/>
</dbReference>
<feature type="transmembrane region" description="Helical" evidence="1">
    <location>
        <begin position="542"/>
        <end position="559"/>
    </location>
</feature>
<feature type="transmembrane region" description="Helical" evidence="1">
    <location>
        <begin position="252"/>
        <end position="274"/>
    </location>
</feature>
<feature type="transmembrane region" description="Helical" evidence="1">
    <location>
        <begin position="613"/>
        <end position="632"/>
    </location>
</feature>
<evidence type="ECO:0000256" key="1">
    <source>
        <dbReference type="SAM" id="Phobius"/>
    </source>
</evidence>
<feature type="transmembrane region" description="Helical" evidence="1">
    <location>
        <begin position="720"/>
        <end position="744"/>
    </location>
</feature>
<keyword evidence="1" id="KW-0472">Membrane</keyword>
<keyword evidence="4" id="KW-1185">Reference proteome</keyword>
<feature type="transmembrane region" description="Helical" evidence="1">
    <location>
        <begin position="659"/>
        <end position="681"/>
    </location>
</feature>
<evidence type="ECO:0000259" key="2">
    <source>
        <dbReference type="Pfam" id="PF00535"/>
    </source>
</evidence>
<keyword evidence="1" id="KW-0812">Transmembrane</keyword>